<dbReference type="Gene3D" id="3.40.50.1000">
    <property type="entry name" value="HAD superfamily/HAD-like"/>
    <property type="match status" value="1"/>
</dbReference>
<dbReference type="PRINTS" id="PR00119">
    <property type="entry name" value="CATATPASE"/>
</dbReference>
<dbReference type="Proteomes" id="UP000371041">
    <property type="component" value="Chromosome"/>
</dbReference>
<dbReference type="InterPro" id="IPR018303">
    <property type="entry name" value="ATPase_P-typ_P_site"/>
</dbReference>
<dbReference type="GO" id="GO:0055070">
    <property type="term" value="P:copper ion homeostasis"/>
    <property type="evidence" value="ECO:0007669"/>
    <property type="project" value="TreeGrafter"/>
</dbReference>
<keyword evidence="10 15" id="KW-1133">Transmembrane helix</keyword>
<evidence type="ECO:0000256" key="11">
    <source>
        <dbReference type="ARBA" id="ARBA00023008"/>
    </source>
</evidence>
<dbReference type="AlphaFoldDB" id="A0A5Q3QFG9"/>
<feature type="transmembrane region" description="Helical" evidence="15">
    <location>
        <begin position="111"/>
        <end position="131"/>
    </location>
</feature>
<dbReference type="NCBIfam" id="TIGR01494">
    <property type="entry name" value="ATPase_P-type"/>
    <property type="match status" value="1"/>
</dbReference>
<evidence type="ECO:0000256" key="13">
    <source>
        <dbReference type="ARBA" id="ARBA00037427"/>
    </source>
</evidence>
<keyword evidence="6 15" id="KW-0547">Nucleotide-binding</keyword>
<dbReference type="SFLD" id="SFLDF00027">
    <property type="entry name" value="p-type_atpase"/>
    <property type="match status" value="1"/>
</dbReference>
<dbReference type="GO" id="GO:0016887">
    <property type="term" value="F:ATP hydrolysis activity"/>
    <property type="evidence" value="ECO:0007669"/>
    <property type="project" value="InterPro"/>
</dbReference>
<dbReference type="Pfam" id="PF00122">
    <property type="entry name" value="E1-E2_ATPase"/>
    <property type="match status" value="1"/>
</dbReference>
<keyword evidence="4 15" id="KW-0812">Transmembrane</keyword>
<keyword evidence="18" id="KW-1185">Reference proteome</keyword>
<dbReference type="PROSITE" id="PS00154">
    <property type="entry name" value="ATPASE_E1_E2"/>
    <property type="match status" value="1"/>
</dbReference>
<gene>
    <name evidence="17" type="ORF">GIY23_12720</name>
</gene>
<dbReference type="CDD" id="cd00371">
    <property type="entry name" value="HMA"/>
    <property type="match status" value="1"/>
</dbReference>
<dbReference type="InterPro" id="IPR044492">
    <property type="entry name" value="P_typ_ATPase_HD_dom"/>
</dbReference>
<dbReference type="Gene3D" id="3.30.70.100">
    <property type="match status" value="1"/>
</dbReference>
<dbReference type="InterPro" id="IPR027256">
    <property type="entry name" value="P-typ_ATPase_IB"/>
</dbReference>
<feature type="transmembrane region" description="Helical" evidence="15">
    <location>
        <begin position="230"/>
        <end position="253"/>
    </location>
</feature>
<keyword evidence="7" id="KW-0406">Ion transport</keyword>
<dbReference type="KEGG" id="sace:GIY23_12720"/>
<organism evidence="17 18">
    <name type="scientific">Allosaccharopolyspora coralli</name>
    <dbReference type="NCBI Taxonomy" id="2665642"/>
    <lineage>
        <taxon>Bacteria</taxon>
        <taxon>Bacillati</taxon>
        <taxon>Actinomycetota</taxon>
        <taxon>Actinomycetes</taxon>
        <taxon>Pseudonocardiales</taxon>
        <taxon>Pseudonocardiaceae</taxon>
        <taxon>Allosaccharopolyspora</taxon>
    </lineage>
</organism>
<dbReference type="InterPro" id="IPR036412">
    <property type="entry name" value="HAD-like_sf"/>
</dbReference>
<dbReference type="GO" id="GO:0005507">
    <property type="term" value="F:copper ion binding"/>
    <property type="evidence" value="ECO:0007669"/>
    <property type="project" value="TreeGrafter"/>
</dbReference>
<evidence type="ECO:0000256" key="4">
    <source>
        <dbReference type="ARBA" id="ARBA00022692"/>
    </source>
</evidence>
<dbReference type="FunFam" id="2.70.150.10:FF:000020">
    <property type="entry name" value="Copper-exporting P-type ATPase A"/>
    <property type="match status" value="1"/>
</dbReference>
<keyword evidence="7" id="KW-0187">Copper transport</keyword>
<dbReference type="SUPFAM" id="SSF56784">
    <property type="entry name" value="HAD-like"/>
    <property type="match status" value="1"/>
</dbReference>
<evidence type="ECO:0000256" key="15">
    <source>
        <dbReference type="RuleBase" id="RU362081"/>
    </source>
</evidence>
<dbReference type="GO" id="GO:0005886">
    <property type="term" value="C:plasma membrane"/>
    <property type="evidence" value="ECO:0007669"/>
    <property type="project" value="UniProtKB-SubCell"/>
</dbReference>
<keyword evidence="5 15" id="KW-0479">Metal-binding</keyword>
<feature type="transmembrane region" description="Helical" evidence="15">
    <location>
        <begin position="387"/>
        <end position="409"/>
    </location>
</feature>
<proteinExistence type="inferred from homology"/>
<dbReference type="PANTHER" id="PTHR43520:SF8">
    <property type="entry name" value="P-TYPE CU(+) TRANSPORTER"/>
    <property type="match status" value="1"/>
</dbReference>
<accession>A0A5Q3QFG9</accession>
<dbReference type="PANTHER" id="PTHR43520">
    <property type="entry name" value="ATP7, ISOFORM B"/>
    <property type="match status" value="1"/>
</dbReference>
<dbReference type="Gene3D" id="3.40.1110.10">
    <property type="entry name" value="Calcium-transporting ATPase, cytoplasmic domain N"/>
    <property type="match status" value="1"/>
</dbReference>
<dbReference type="NCBIfam" id="TIGR01525">
    <property type="entry name" value="ATPase-IB_hvy"/>
    <property type="match status" value="1"/>
</dbReference>
<evidence type="ECO:0000256" key="2">
    <source>
        <dbReference type="ARBA" id="ARBA00006024"/>
    </source>
</evidence>
<feature type="transmembrane region" description="Helical" evidence="15">
    <location>
        <begin position="143"/>
        <end position="162"/>
    </location>
</feature>
<keyword evidence="12 15" id="KW-0472">Membrane</keyword>
<sequence>MFLKPRIRARIAGLHCSLCTGTIEKALGRMDGVGTVSVSLTHEQALVDYDPEVVAPERILSTLRDIGYELYDPRKLRAFEDEEADLLAEGKRLFTAIGLSLTAMVQIAEGWWTLLCATLLVAALGLVFGILRPTGQWRAAGWAAAVAAPGALALAARFAGLLEPPVNGWIAAVLAGVMVFGVAPHILRMAYQSARRGILNQHVLLETGAFAGITGGIIGLTGLLENYPTAEFFAVAAIVATYHIFSEWLSLLVKTRSGQSVKKLLDLQPDLARLVADSGAESEVPVEQVKIGQHVRVRPGERIPLDGRIRDGDSAIDLSLVTGEPVPADRGPGEDVVGGSINGTGSLTIEVTATGAEGFLAQVVRHVEDSRALKPGILHLVDKVLRVYTPTVLSISALALVGWLAGSWLATGEPDVHRAVFASLGVLVMGYPCAVGIAAPLAIVRGTGHAADAGIVMRTGEAFQTFRLVRRIVLDKTGTLTQGRPTVRAVESVDGDTDAVLALAAAAENPSEHPLARAVVTAAQEAGLAVDAAEEFESMTGSGVRATVGGQRVLVGKSSLLTDAGIDLAELTARIDQWEAAGHTVIAVATESTALGLIALGDELRPDAAEAVTTMRQAGMEPVLVTGDNQRAAQHVAEALGITQVHARIRPDGKADIVREVQADGTRVAMVGDGINDAPALMQADVGIAAGGGTDIAVESADIVLLREDVATVLDARDISDRAYRRTRTNVALAFTFNGLGIPLATTGLISPVWAMVAMGASVATIFFNSFGTRPALLINAIASVGRARGTTEHPADRAAA</sequence>
<keyword evidence="7" id="KW-0813">Transport</keyword>
<dbReference type="SUPFAM" id="SSF81653">
    <property type="entry name" value="Calcium ATPase, transduction domain A"/>
    <property type="match status" value="1"/>
</dbReference>
<feature type="transmembrane region" description="Helical" evidence="15">
    <location>
        <begin position="421"/>
        <end position="444"/>
    </location>
</feature>
<reference evidence="18" key="1">
    <citation type="submission" date="2019-11" db="EMBL/GenBank/DDBJ databases">
        <title>The complete genome sequence of Saccharopolyspora sp. E2A.</title>
        <authorList>
            <person name="Zhang G."/>
        </authorList>
    </citation>
    <scope>NUCLEOTIDE SEQUENCE [LARGE SCALE GENOMIC DNA]</scope>
    <source>
        <strain evidence="18">E2A</strain>
    </source>
</reference>
<evidence type="ECO:0000256" key="10">
    <source>
        <dbReference type="ARBA" id="ARBA00022989"/>
    </source>
</evidence>
<evidence type="ECO:0000256" key="3">
    <source>
        <dbReference type="ARBA" id="ARBA00022475"/>
    </source>
</evidence>
<dbReference type="InterPro" id="IPR023299">
    <property type="entry name" value="ATPase_P-typ_cyto_dom_N"/>
</dbReference>
<dbReference type="InterPro" id="IPR023214">
    <property type="entry name" value="HAD_sf"/>
</dbReference>
<dbReference type="SUPFAM" id="SSF55008">
    <property type="entry name" value="HMA, heavy metal-associated domain"/>
    <property type="match status" value="1"/>
</dbReference>
<evidence type="ECO:0000259" key="16">
    <source>
        <dbReference type="PROSITE" id="PS50846"/>
    </source>
</evidence>
<dbReference type="GO" id="GO:0043682">
    <property type="term" value="F:P-type divalent copper transporter activity"/>
    <property type="evidence" value="ECO:0007669"/>
    <property type="project" value="TreeGrafter"/>
</dbReference>
<evidence type="ECO:0000313" key="18">
    <source>
        <dbReference type="Proteomes" id="UP000371041"/>
    </source>
</evidence>
<feature type="domain" description="HMA" evidence="16">
    <location>
        <begin position="5"/>
        <end position="71"/>
    </location>
</feature>
<comment type="similarity">
    <text evidence="2 15">Belongs to the cation transport ATPase (P-type) (TC 3.A.3) family. Type IB subfamily.</text>
</comment>
<evidence type="ECO:0000256" key="6">
    <source>
        <dbReference type="ARBA" id="ARBA00022741"/>
    </source>
</evidence>
<dbReference type="SFLD" id="SFLDG00002">
    <property type="entry name" value="C1.7:_P-type_atpase_like"/>
    <property type="match status" value="1"/>
</dbReference>
<dbReference type="InterPro" id="IPR059000">
    <property type="entry name" value="ATPase_P-type_domA"/>
</dbReference>
<dbReference type="EMBL" id="CP045929">
    <property type="protein sequence ID" value="QGK70275.1"/>
    <property type="molecule type" value="Genomic_DNA"/>
</dbReference>
<dbReference type="FunFam" id="3.30.70.100:FF:000001">
    <property type="entry name" value="ATPase copper transporting beta"/>
    <property type="match status" value="1"/>
</dbReference>
<evidence type="ECO:0000256" key="1">
    <source>
        <dbReference type="ARBA" id="ARBA00004651"/>
    </source>
</evidence>
<comment type="function">
    <text evidence="13">Involved in copper transport.</text>
</comment>
<evidence type="ECO:0000256" key="9">
    <source>
        <dbReference type="ARBA" id="ARBA00022967"/>
    </source>
</evidence>
<evidence type="ECO:0000256" key="7">
    <source>
        <dbReference type="ARBA" id="ARBA00022796"/>
    </source>
</evidence>
<dbReference type="InterPro" id="IPR001757">
    <property type="entry name" value="P_typ_ATPase"/>
</dbReference>
<name>A0A5Q3QFG9_9PSEU</name>
<keyword evidence="11" id="KW-0186">Copper</keyword>
<dbReference type="InterPro" id="IPR006121">
    <property type="entry name" value="HMA_dom"/>
</dbReference>
<comment type="subcellular location">
    <subcellularLocation>
        <location evidence="1">Cell membrane</location>
        <topology evidence="1">Multi-pass membrane protein</topology>
    </subcellularLocation>
</comment>
<dbReference type="SFLD" id="SFLDS00003">
    <property type="entry name" value="Haloacid_Dehalogenase"/>
    <property type="match status" value="1"/>
</dbReference>
<evidence type="ECO:0000313" key="17">
    <source>
        <dbReference type="EMBL" id="QGK70275.1"/>
    </source>
</evidence>
<dbReference type="GO" id="GO:0005524">
    <property type="term" value="F:ATP binding"/>
    <property type="evidence" value="ECO:0007669"/>
    <property type="project" value="UniProtKB-UniRule"/>
</dbReference>
<keyword evidence="9" id="KW-1278">Translocase</keyword>
<evidence type="ECO:0000256" key="5">
    <source>
        <dbReference type="ARBA" id="ARBA00022723"/>
    </source>
</evidence>
<evidence type="ECO:0000256" key="14">
    <source>
        <dbReference type="ARBA" id="ARBA00069640"/>
    </source>
</evidence>
<dbReference type="PROSITE" id="PS50846">
    <property type="entry name" value="HMA_2"/>
    <property type="match status" value="1"/>
</dbReference>
<evidence type="ECO:0000256" key="8">
    <source>
        <dbReference type="ARBA" id="ARBA00022840"/>
    </source>
</evidence>
<keyword evidence="3 15" id="KW-1003">Cell membrane</keyword>
<feature type="transmembrane region" description="Helical" evidence="15">
    <location>
        <begin position="203"/>
        <end position="224"/>
    </location>
</feature>
<dbReference type="InterPro" id="IPR008250">
    <property type="entry name" value="ATPase_P-typ_transduc_dom_A_sf"/>
</dbReference>
<feature type="transmembrane region" description="Helical" evidence="15">
    <location>
        <begin position="729"/>
        <end position="746"/>
    </location>
</feature>
<dbReference type="InterPro" id="IPR036163">
    <property type="entry name" value="HMA_dom_sf"/>
</dbReference>
<keyword evidence="8 15" id="KW-0067">ATP-binding</keyword>
<dbReference type="Pfam" id="PF00403">
    <property type="entry name" value="HMA"/>
    <property type="match status" value="1"/>
</dbReference>
<protein>
    <recommendedName>
        <fullName evidence="14">Probable copper-transporting ATPase SynA</fullName>
    </recommendedName>
</protein>
<dbReference type="NCBIfam" id="TIGR01511">
    <property type="entry name" value="ATPase-IB1_Cu"/>
    <property type="match status" value="1"/>
</dbReference>
<feature type="transmembrane region" description="Helical" evidence="15">
    <location>
        <begin position="168"/>
        <end position="191"/>
    </location>
</feature>
<dbReference type="Gene3D" id="2.70.150.10">
    <property type="entry name" value="Calcium-transporting ATPase, cytoplasmic transduction domain A"/>
    <property type="match status" value="1"/>
</dbReference>
<dbReference type="RefSeq" id="WP_154076859.1">
    <property type="nucleotide sequence ID" value="NZ_CP045929.1"/>
</dbReference>
<evidence type="ECO:0000256" key="12">
    <source>
        <dbReference type="ARBA" id="ARBA00023136"/>
    </source>
</evidence>
<dbReference type="Pfam" id="PF00702">
    <property type="entry name" value="Hydrolase"/>
    <property type="match status" value="1"/>
</dbReference>